<name>A0A0C1QKS4_9RICK</name>
<keyword evidence="2" id="KW-1185">Reference proteome</keyword>
<dbReference type="Proteomes" id="UP000031258">
    <property type="component" value="Unassembled WGS sequence"/>
</dbReference>
<sequence length="38" mass="4609">MSGKLYFYLERKRKNIIIHFNYVVKVEKILEGICGKNY</sequence>
<dbReference type="EMBL" id="JSWE01000036">
    <property type="protein sequence ID" value="KIE06094.1"/>
    <property type="molecule type" value="Genomic_DNA"/>
</dbReference>
<accession>A0A0C1QKS4</accession>
<proteinExistence type="predicted"/>
<evidence type="ECO:0000313" key="2">
    <source>
        <dbReference type="Proteomes" id="UP000031258"/>
    </source>
</evidence>
<gene>
    <name evidence="1" type="ORF">NF27_BK00150</name>
</gene>
<organism evidence="1 2">
    <name type="scientific">Candidatus Jidaibacter acanthamoebae</name>
    <dbReference type="NCBI Taxonomy" id="86105"/>
    <lineage>
        <taxon>Bacteria</taxon>
        <taxon>Pseudomonadati</taxon>
        <taxon>Pseudomonadota</taxon>
        <taxon>Alphaproteobacteria</taxon>
        <taxon>Rickettsiales</taxon>
        <taxon>Candidatus Midichloriaceae</taxon>
        <taxon>Candidatus Jidaibacter</taxon>
    </lineage>
</organism>
<evidence type="ECO:0000313" key="1">
    <source>
        <dbReference type="EMBL" id="KIE06094.1"/>
    </source>
</evidence>
<comment type="caution">
    <text evidence="1">The sequence shown here is derived from an EMBL/GenBank/DDBJ whole genome shotgun (WGS) entry which is preliminary data.</text>
</comment>
<reference evidence="1 2" key="1">
    <citation type="submission" date="2014-11" db="EMBL/GenBank/DDBJ databases">
        <title>A Rickettsiales Symbiont of Amoebae With Ancient Features.</title>
        <authorList>
            <person name="Schulz F."/>
            <person name="Martijn J."/>
            <person name="Wascher F."/>
            <person name="Kostanjsek R."/>
            <person name="Ettema T.J."/>
            <person name="Horn M."/>
        </authorList>
    </citation>
    <scope>NUCLEOTIDE SEQUENCE [LARGE SCALE GENOMIC DNA]</scope>
    <source>
        <strain evidence="1 2">UWC36</strain>
    </source>
</reference>
<dbReference type="AlphaFoldDB" id="A0A0C1QKS4"/>
<protein>
    <submittedName>
        <fullName evidence="1">Uncharacterized protein</fullName>
    </submittedName>
</protein>